<evidence type="ECO:0000313" key="6">
    <source>
        <dbReference type="EMBL" id="NFF88310.1"/>
    </source>
</evidence>
<dbReference type="RefSeq" id="WP_061297938.1">
    <property type="nucleotide sequence ID" value="NZ_LFPD01000022.1"/>
</dbReference>
<dbReference type="GO" id="GO:0016787">
    <property type="term" value="F:hydrolase activity"/>
    <property type="evidence" value="ECO:0007669"/>
    <property type="project" value="UniProtKB-KW"/>
</dbReference>
<dbReference type="PANTHER" id="PTHR31609:SF1">
    <property type="entry name" value="CARBOHYDRATE DEACETYLASE"/>
    <property type="match status" value="1"/>
</dbReference>
<dbReference type="GO" id="GO:0005975">
    <property type="term" value="P:carbohydrate metabolic process"/>
    <property type="evidence" value="ECO:0007669"/>
    <property type="project" value="InterPro"/>
</dbReference>
<evidence type="ECO:0000313" key="7">
    <source>
        <dbReference type="Proteomes" id="UP000476820"/>
    </source>
</evidence>
<evidence type="ECO:0000256" key="3">
    <source>
        <dbReference type="ARBA" id="ARBA00022801"/>
    </source>
</evidence>
<reference evidence="6 7" key="1">
    <citation type="submission" date="2019-04" db="EMBL/GenBank/DDBJ databases">
        <title>Genome sequencing of Clostridium botulinum Groups I-IV and Clostridium butyricum.</title>
        <authorList>
            <person name="Brunt J."/>
            <person name="Van Vliet A.H.M."/>
            <person name="Stringer S.C."/>
            <person name="Carter A.T."/>
            <person name="Peck M.W."/>
        </authorList>
    </citation>
    <scope>NUCLEOTIDE SEQUENCE [LARGE SCALE GENOMIC DNA]</scope>
    <source>
        <strain evidence="6 7">1605</strain>
    </source>
</reference>
<dbReference type="AlphaFoldDB" id="A0A6B4PNK5"/>
<evidence type="ECO:0000256" key="2">
    <source>
        <dbReference type="ARBA" id="ARBA00022723"/>
    </source>
</evidence>
<keyword evidence="3" id="KW-0378">Hydrolase</keyword>
<dbReference type="PANTHER" id="PTHR31609">
    <property type="entry name" value="YDJC DEACETYLASE FAMILY MEMBER"/>
    <property type="match status" value="1"/>
</dbReference>
<organism evidence="6 7">
    <name type="scientific">Clostridium botulinum</name>
    <dbReference type="NCBI Taxonomy" id="1491"/>
    <lineage>
        <taxon>Bacteria</taxon>
        <taxon>Bacillati</taxon>
        <taxon>Bacillota</taxon>
        <taxon>Clostridia</taxon>
        <taxon>Eubacteriales</taxon>
        <taxon>Clostridiaceae</taxon>
        <taxon>Clostridium</taxon>
    </lineage>
</organism>
<keyword evidence="4" id="KW-0460">Magnesium</keyword>
<dbReference type="Gene3D" id="3.20.20.370">
    <property type="entry name" value="Glycoside hydrolase/deacetylase"/>
    <property type="match status" value="1"/>
</dbReference>
<comment type="caution">
    <text evidence="6">The sequence shown here is derived from an EMBL/GenBank/DDBJ whole genome shotgun (WGS) entry which is preliminary data.</text>
</comment>
<protein>
    <submittedName>
        <fullName evidence="6">ChbG/HpnK family deacetylase</fullName>
    </submittedName>
</protein>
<dbReference type="InterPro" id="IPR006879">
    <property type="entry name" value="YdjC-like"/>
</dbReference>
<dbReference type="SUPFAM" id="SSF88713">
    <property type="entry name" value="Glycoside hydrolase/deacetylase"/>
    <property type="match status" value="1"/>
</dbReference>
<evidence type="ECO:0000256" key="4">
    <source>
        <dbReference type="ARBA" id="ARBA00022842"/>
    </source>
</evidence>
<keyword evidence="5" id="KW-0119">Carbohydrate metabolism</keyword>
<gene>
    <name evidence="6" type="ORF">FC774_10565</name>
</gene>
<evidence type="ECO:0000256" key="1">
    <source>
        <dbReference type="ARBA" id="ARBA00001946"/>
    </source>
</evidence>
<evidence type="ECO:0000256" key="5">
    <source>
        <dbReference type="ARBA" id="ARBA00023277"/>
    </source>
</evidence>
<proteinExistence type="predicted"/>
<dbReference type="Pfam" id="PF04794">
    <property type="entry name" value="YdjC"/>
    <property type="match status" value="1"/>
</dbReference>
<sequence length="292" mass="33814">MTHKNIIFHADDYGISLAESKHILDCCTNGKLNSLSVLPNSYQLQDTITELEKFKDKVKISIHLNLVEGHCCSDPKNINLLVNDSGNFNLSFEKLLLLSYSKLKNELSNQLYIELDAQINKLLTEIPYLKSIRLDSHQHFHMIPLVFNTLLKIIKDNNLSVEYIRFPMEPISPFFKKPKFYFHYKPINWIKNILLNFLGQINLKKIQNSNINKAVFFGLVLTGDMDKKYITELLPYFIKIANKKNSDLEVLFHPGSINNPSEFLDINKKGFVSFYTSEGRIHEKETLCTINL</sequence>
<dbReference type="GO" id="GO:0046872">
    <property type="term" value="F:metal ion binding"/>
    <property type="evidence" value="ECO:0007669"/>
    <property type="project" value="UniProtKB-KW"/>
</dbReference>
<dbReference type="EMBL" id="SWOV01000026">
    <property type="protein sequence ID" value="NFF88310.1"/>
    <property type="molecule type" value="Genomic_DNA"/>
</dbReference>
<dbReference type="InterPro" id="IPR011330">
    <property type="entry name" value="Glyco_hydro/deAcase_b/a-brl"/>
</dbReference>
<comment type="cofactor">
    <cofactor evidence="1">
        <name>Mg(2+)</name>
        <dbReference type="ChEBI" id="CHEBI:18420"/>
    </cofactor>
</comment>
<name>A0A6B4PNK5_CLOBO</name>
<keyword evidence="2" id="KW-0479">Metal-binding</keyword>
<dbReference type="GO" id="GO:0019213">
    <property type="term" value="F:deacetylase activity"/>
    <property type="evidence" value="ECO:0007669"/>
    <property type="project" value="TreeGrafter"/>
</dbReference>
<dbReference type="Proteomes" id="UP000476820">
    <property type="component" value="Unassembled WGS sequence"/>
</dbReference>
<accession>A0A6B4PNK5</accession>